<organism evidence="2 3">
    <name type="scientific">Oedothorax gibbosus</name>
    <dbReference type="NCBI Taxonomy" id="931172"/>
    <lineage>
        <taxon>Eukaryota</taxon>
        <taxon>Metazoa</taxon>
        <taxon>Ecdysozoa</taxon>
        <taxon>Arthropoda</taxon>
        <taxon>Chelicerata</taxon>
        <taxon>Arachnida</taxon>
        <taxon>Araneae</taxon>
        <taxon>Araneomorphae</taxon>
        <taxon>Entelegynae</taxon>
        <taxon>Araneoidea</taxon>
        <taxon>Linyphiidae</taxon>
        <taxon>Erigoninae</taxon>
        <taxon>Oedothorax</taxon>
    </lineage>
</organism>
<feature type="compositionally biased region" description="Polar residues" evidence="1">
    <location>
        <begin position="760"/>
        <end position="780"/>
    </location>
</feature>
<feature type="region of interest" description="Disordered" evidence="1">
    <location>
        <begin position="731"/>
        <end position="791"/>
    </location>
</feature>
<feature type="compositionally biased region" description="Low complexity" evidence="1">
    <location>
        <begin position="1025"/>
        <end position="1056"/>
    </location>
</feature>
<reference evidence="2 3" key="1">
    <citation type="journal article" date="2022" name="Nat. Ecol. Evol.">
        <title>A masculinizing supergene underlies an exaggerated male reproductive morph in a spider.</title>
        <authorList>
            <person name="Hendrickx F."/>
            <person name="De Corte Z."/>
            <person name="Sonet G."/>
            <person name="Van Belleghem S.M."/>
            <person name="Kostlbacher S."/>
            <person name="Vangestel C."/>
        </authorList>
    </citation>
    <scope>NUCLEOTIDE SEQUENCE [LARGE SCALE GENOMIC DNA]</scope>
    <source>
        <strain evidence="2">W744_W776</strain>
    </source>
</reference>
<dbReference type="EMBL" id="JAFNEN010000161">
    <property type="protein sequence ID" value="KAG8191300.1"/>
    <property type="molecule type" value="Genomic_DNA"/>
</dbReference>
<feature type="compositionally biased region" description="Polar residues" evidence="1">
    <location>
        <begin position="361"/>
        <end position="375"/>
    </location>
</feature>
<evidence type="ECO:0000313" key="3">
    <source>
        <dbReference type="Proteomes" id="UP000827092"/>
    </source>
</evidence>
<gene>
    <name evidence="2" type="ORF">JTE90_006052</name>
</gene>
<dbReference type="Proteomes" id="UP000827092">
    <property type="component" value="Unassembled WGS sequence"/>
</dbReference>
<feature type="region of interest" description="Disordered" evidence="1">
    <location>
        <begin position="1018"/>
        <end position="1114"/>
    </location>
</feature>
<name>A0AAV6V5W0_9ARAC</name>
<feature type="compositionally biased region" description="Polar residues" evidence="1">
    <location>
        <begin position="973"/>
        <end position="1001"/>
    </location>
</feature>
<protein>
    <submittedName>
        <fullName evidence="2">Uncharacterized protein</fullName>
    </submittedName>
</protein>
<evidence type="ECO:0000313" key="2">
    <source>
        <dbReference type="EMBL" id="KAG8191300.1"/>
    </source>
</evidence>
<feature type="compositionally biased region" description="Basic and acidic residues" evidence="1">
    <location>
        <begin position="381"/>
        <end position="398"/>
    </location>
</feature>
<feature type="compositionally biased region" description="Basic residues" evidence="1">
    <location>
        <begin position="1057"/>
        <end position="1086"/>
    </location>
</feature>
<accession>A0AAV6V5W0</accession>
<feature type="compositionally biased region" description="Polar residues" evidence="1">
    <location>
        <begin position="1093"/>
        <end position="1107"/>
    </location>
</feature>
<feature type="region of interest" description="Disordered" evidence="1">
    <location>
        <begin position="1294"/>
        <end position="1421"/>
    </location>
</feature>
<feature type="region of interest" description="Disordered" evidence="1">
    <location>
        <begin position="973"/>
        <end position="1004"/>
    </location>
</feature>
<sequence length="1502" mass="174199">MPPFKEVNEIILLFVSYNEFVDSSSPIKPICHPEFGRPCLFPPSNIEDDENGAKAKESNTLQHGDRIVAKKQQIPEAADGHGLHANDFLVELERSRKKHGSTIRFRRKERKALFASKLKDEQKPISGFAYQNENISSEFNSKRNANIDSAKEKKYIPARDSIWRKKRINSIMTNPNNFDKVYVSKLDENVKHLKQDKILNNRKQKNTNKVKEISTNKPVTLSHVSAVKPEIDFNDSSVLVIISTFPFIVKKSSANEYLFEAHNLTKNDERFTRGERSIDFRNKINGRRNRRFIKTHSNTNQIACGKNCKRSSDTLTKADTYSEFGYNPDNKPSISLSNSFSKKADAFKMSNHGSATSAFKSINQSSSRNQTSSHNKPVPYSEDKVGDPKSHHPIERRRQFQKSDNIETRISEFQETHQYVTVTASPLLEWNEGIFRDDDPRSKKSELQIYERLDKKNPGTLKSGANREQYVYGGLNDGGSRDLRGLLSELGGFRENGKSLKSNQQRTSRVHDHSSPAEKRFESLVKPEPINDPVLSKVNKFTRHNKNGNLKHLKYNYPDRTSLELVNVSFNLSHEIDSSNTSKIISMESNNSELKHQGIKYSKEKAHKENGSNNDLNYSPIKMKSSKNNLLKEINLSRKKRQQGITQVNGDIENADKKALIIVLDKSALPLEAYLADRDPRLVETERFNKDESSGRLFYDLQNHKQNPFQDKADVVTSSRDGPGFIRVYPIPAGSSQQGSKPAFGNRRPHPGNIFRFLRTPTSRVNSNPTGPQRGNTESQNNNNNRRPKSRFQIWFETRVLRGNSKYLGGGIGNGPAQIWYIILPIEKAHEKKVPSKKRDTLQPKEGEDDKTALLQRELEGEDTENPLDVIPTPVYFHLKSRSTTQVTPRGAKYKPDLRQFERFVSEDQIKLNNETDMSDFIDWLNSQWIFFPTAAPVEDELPTVPDNITGDNNAKPTRIPPTIDFDLQNMTEQSATKHSVQGTSTNITATQASDNSNSENTTKEPDLLLGILNQREPKQLAQQTTNRPSTSTRRPTSSTRRPTSSTRRPTSSTKKPTTKKPPSKKPTRRPKPTGKTKKPVTKATKKPWPIVNTPTYDPWDNQQTVTPDPWWNNERPVTPDPWWDNKRHINPNPWWNNQRPVNPNPWWNNQRPINPNPWWNNQHKMKPEYQNPPWGSQQERNVGTFNPWFKNPVTPDPWNNQYKKNPWPLDPWWDSKHKKNPGNLNPWDDQRIRNPMVYDLQSHMNRWREKQERNRDPWWNKKQEKIPVTPGPGWWDKQEKKILVTPDPWWDKQQKKIPVTPDPWWNDKKNPVTPNPWWDKQQKKIPVTPDPWWNDKKNPNPVTPDPWWNDKKNPVTPDPWWDKQQKKIPVTPDPWWNDKKNPVTPDLGWDKQQKKIPVTPDPWWKDKKNPVTPNPWWDKQQISVTPNPWWSQYKKNPATPGPWEGLQDKELWPNPVTPDPWWDHDHKTDLIKKLCPCEGKPFHPSYPWRTWYRATTSTPVW</sequence>
<evidence type="ECO:0000256" key="1">
    <source>
        <dbReference type="SAM" id="MobiDB-lite"/>
    </source>
</evidence>
<feature type="region of interest" description="Disordered" evidence="1">
    <location>
        <begin position="832"/>
        <end position="851"/>
    </location>
</feature>
<comment type="caution">
    <text evidence="2">The sequence shown here is derived from an EMBL/GenBank/DDBJ whole genome shotgun (WGS) entry which is preliminary data.</text>
</comment>
<proteinExistence type="predicted"/>
<feature type="compositionally biased region" description="Basic and acidic residues" evidence="1">
    <location>
        <begin position="509"/>
        <end position="520"/>
    </location>
</feature>
<keyword evidence="3" id="KW-1185">Reference proteome</keyword>
<feature type="region of interest" description="Disordered" evidence="1">
    <location>
        <begin position="495"/>
        <end position="520"/>
    </location>
</feature>
<feature type="region of interest" description="Disordered" evidence="1">
    <location>
        <begin position="361"/>
        <end position="403"/>
    </location>
</feature>